<keyword evidence="2" id="KW-0805">Transcription regulation</keyword>
<evidence type="ECO:0000256" key="6">
    <source>
        <dbReference type="SAM" id="MobiDB-lite"/>
    </source>
</evidence>
<name>A0A5N6SG55_ASPPS</name>
<organism evidence="8 9">
    <name type="scientific">Aspergillus pseudotamarii</name>
    <dbReference type="NCBI Taxonomy" id="132259"/>
    <lineage>
        <taxon>Eukaryota</taxon>
        <taxon>Fungi</taxon>
        <taxon>Dikarya</taxon>
        <taxon>Ascomycota</taxon>
        <taxon>Pezizomycotina</taxon>
        <taxon>Eurotiomycetes</taxon>
        <taxon>Eurotiomycetidae</taxon>
        <taxon>Eurotiales</taxon>
        <taxon>Aspergillaceae</taxon>
        <taxon>Aspergillus</taxon>
        <taxon>Aspergillus subgen. Circumdati</taxon>
    </lineage>
</organism>
<dbReference type="InterPro" id="IPR001138">
    <property type="entry name" value="Zn2Cys6_DnaBD"/>
</dbReference>
<reference evidence="8 9" key="1">
    <citation type="submission" date="2019-04" db="EMBL/GenBank/DDBJ databases">
        <title>Friends and foes A comparative genomics study of 23 Aspergillus species from section Flavi.</title>
        <authorList>
            <consortium name="DOE Joint Genome Institute"/>
            <person name="Kjaerbolling I."/>
            <person name="Vesth T."/>
            <person name="Frisvad J.C."/>
            <person name="Nybo J.L."/>
            <person name="Theobald S."/>
            <person name="Kildgaard S."/>
            <person name="Isbrandt T."/>
            <person name="Kuo A."/>
            <person name="Sato A."/>
            <person name="Lyhne E.K."/>
            <person name="Kogle M.E."/>
            <person name="Wiebenga A."/>
            <person name="Kun R.S."/>
            <person name="Lubbers R.J."/>
            <person name="Makela M.R."/>
            <person name="Barry K."/>
            <person name="Chovatia M."/>
            <person name="Clum A."/>
            <person name="Daum C."/>
            <person name="Haridas S."/>
            <person name="He G."/>
            <person name="LaButti K."/>
            <person name="Lipzen A."/>
            <person name="Mondo S."/>
            <person name="Riley R."/>
            <person name="Salamov A."/>
            <person name="Simmons B.A."/>
            <person name="Magnuson J.K."/>
            <person name="Henrissat B."/>
            <person name="Mortensen U.H."/>
            <person name="Larsen T.O."/>
            <person name="Devries R.P."/>
            <person name="Grigoriev I.V."/>
            <person name="Machida M."/>
            <person name="Baker S.E."/>
            <person name="Andersen M.R."/>
        </authorList>
    </citation>
    <scope>NUCLEOTIDE SEQUENCE [LARGE SCALE GENOMIC DNA]</scope>
    <source>
        <strain evidence="8 9">CBS 117625</strain>
    </source>
</reference>
<dbReference type="InterPro" id="IPR007219">
    <property type="entry name" value="XnlR_reg_dom"/>
</dbReference>
<evidence type="ECO:0000256" key="3">
    <source>
        <dbReference type="ARBA" id="ARBA00023125"/>
    </source>
</evidence>
<evidence type="ECO:0000256" key="5">
    <source>
        <dbReference type="ARBA" id="ARBA00023242"/>
    </source>
</evidence>
<dbReference type="InterPro" id="IPR036864">
    <property type="entry name" value="Zn2-C6_fun-type_DNA-bd_sf"/>
</dbReference>
<dbReference type="SMART" id="SM00066">
    <property type="entry name" value="GAL4"/>
    <property type="match status" value="1"/>
</dbReference>
<accession>A0A5N6SG55</accession>
<dbReference type="GO" id="GO:0006351">
    <property type="term" value="P:DNA-templated transcription"/>
    <property type="evidence" value="ECO:0007669"/>
    <property type="project" value="InterPro"/>
</dbReference>
<evidence type="ECO:0000256" key="4">
    <source>
        <dbReference type="ARBA" id="ARBA00023163"/>
    </source>
</evidence>
<protein>
    <recommendedName>
        <fullName evidence="7">Zn(2)-C6 fungal-type domain-containing protein</fullName>
    </recommendedName>
</protein>
<sequence>MYQTKGPRPAEKRIRRAAAACYRCHGRKVRCDASILGYPCTNCVLDGRTDCTLRPNATTRFKNLKQGQRRNTAERLAKPSEDEQSTFNASGEPCETTPQSAVLPPAAGLPALLQSPSRTETIFEYESDSSTQILDPLPMNSPRMRLGSVGATFSGQHFLDLNALSLLPMSDVHILVTGGCLDMPPKAAMDVFIMKYFLLVHPSVPILDEVEFWNTYLQPEDTDYAPKISLFVFQAILLSSCAFVPIETIQQCGFNNACEARRTFYHRAKMLYDTNFESDPLARAQGALLLTFHTTAEDPQATMTWNMCAIHNATATGLGLHPSVQDPNRCAKKRLWWSIFVRDRFLWLGRHRRPQFTSANFNLNIDYLHEEDMANEIMMSPFYEPNAKRLLLKVFQAQCQLAAILTDVITISFSASDGDAPRLSLHELDIYLTRIKQLRAELTQWEETVYSPLHHTGIAEPETVGIIINLTALHYQTARMVLGHYETLLVESHLDIIQDRSASILLPVAKDLKDAVFQITQKLGYFSSRNLTEHIPLSVLAYCGTPMVLAAIDVKLSMSFSDMIERKRALDKCSEVIDQSRRVYDVTELFSQGTHQILHLAYAITKNLLLEGNVPQTGPSLTEDSKCLQGNDVEEKGRDKLLSPAFKRLRIRGWAEAFLKYPRAYLLLSTCIDSSLATGRLPRNELLPPIIRDTTYVVLGLPKLPWTIGLATGATTVPTEENVQKDQRRLRGRQRSASLNDTWYLSLLQGVDAGPSVFDACVLDDGESRNANVQPTIEYLKDDKYATIAS</sequence>
<dbReference type="InterPro" id="IPR052761">
    <property type="entry name" value="Fungal_Detox/Toxin_TFs"/>
</dbReference>
<evidence type="ECO:0000256" key="2">
    <source>
        <dbReference type="ARBA" id="ARBA00023015"/>
    </source>
</evidence>
<gene>
    <name evidence="8" type="ORF">BDV38DRAFT_286646</name>
</gene>
<feature type="compositionally biased region" description="Basic and acidic residues" evidence="6">
    <location>
        <begin position="71"/>
        <end position="81"/>
    </location>
</feature>
<evidence type="ECO:0000313" key="8">
    <source>
        <dbReference type="EMBL" id="KAE8133605.1"/>
    </source>
</evidence>
<dbReference type="CDD" id="cd00067">
    <property type="entry name" value="GAL4"/>
    <property type="match status" value="1"/>
</dbReference>
<dbReference type="PROSITE" id="PS50048">
    <property type="entry name" value="ZN2_CY6_FUNGAL_2"/>
    <property type="match status" value="1"/>
</dbReference>
<keyword evidence="9" id="KW-1185">Reference proteome</keyword>
<dbReference type="Gene3D" id="4.10.240.10">
    <property type="entry name" value="Zn(2)-C6 fungal-type DNA-binding domain"/>
    <property type="match status" value="1"/>
</dbReference>
<evidence type="ECO:0000259" key="7">
    <source>
        <dbReference type="PROSITE" id="PS50048"/>
    </source>
</evidence>
<dbReference type="GO" id="GO:0000981">
    <property type="term" value="F:DNA-binding transcription factor activity, RNA polymerase II-specific"/>
    <property type="evidence" value="ECO:0007669"/>
    <property type="project" value="InterPro"/>
</dbReference>
<feature type="domain" description="Zn(2)-C6 fungal-type" evidence="7">
    <location>
        <begin position="20"/>
        <end position="53"/>
    </location>
</feature>
<dbReference type="Pfam" id="PF00172">
    <property type="entry name" value="Zn_clus"/>
    <property type="match status" value="1"/>
</dbReference>
<dbReference type="GO" id="GO:0009893">
    <property type="term" value="P:positive regulation of metabolic process"/>
    <property type="evidence" value="ECO:0007669"/>
    <property type="project" value="UniProtKB-ARBA"/>
</dbReference>
<feature type="region of interest" description="Disordered" evidence="6">
    <location>
        <begin position="65"/>
        <end position="101"/>
    </location>
</feature>
<evidence type="ECO:0000313" key="9">
    <source>
        <dbReference type="Proteomes" id="UP000325672"/>
    </source>
</evidence>
<dbReference type="PROSITE" id="PS00463">
    <property type="entry name" value="ZN2_CY6_FUNGAL_1"/>
    <property type="match status" value="1"/>
</dbReference>
<dbReference type="AlphaFoldDB" id="A0A5N6SG55"/>
<evidence type="ECO:0000256" key="1">
    <source>
        <dbReference type="ARBA" id="ARBA00022723"/>
    </source>
</evidence>
<dbReference type="OrthoDB" id="5041285at2759"/>
<proteinExistence type="predicted"/>
<dbReference type="GO" id="GO:0003677">
    <property type="term" value="F:DNA binding"/>
    <property type="evidence" value="ECO:0007669"/>
    <property type="project" value="UniProtKB-KW"/>
</dbReference>
<dbReference type="GeneID" id="43644926"/>
<dbReference type="RefSeq" id="XP_031909668.1">
    <property type="nucleotide sequence ID" value="XM_032060716.1"/>
</dbReference>
<dbReference type="GO" id="GO:0008270">
    <property type="term" value="F:zinc ion binding"/>
    <property type="evidence" value="ECO:0007669"/>
    <property type="project" value="InterPro"/>
</dbReference>
<keyword evidence="5" id="KW-0539">Nucleus</keyword>
<dbReference type="CDD" id="cd12148">
    <property type="entry name" value="fungal_TF_MHR"/>
    <property type="match status" value="1"/>
</dbReference>
<dbReference type="EMBL" id="ML743614">
    <property type="protein sequence ID" value="KAE8133605.1"/>
    <property type="molecule type" value="Genomic_DNA"/>
</dbReference>
<dbReference type="Proteomes" id="UP000325672">
    <property type="component" value="Unassembled WGS sequence"/>
</dbReference>
<dbReference type="Pfam" id="PF04082">
    <property type="entry name" value="Fungal_trans"/>
    <property type="match status" value="1"/>
</dbReference>
<dbReference type="PANTHER" id="PTHR47425">
    <property type="entry name" value="FARB-RELATED"/>
    <property type="match status" value="1"/>
</dbReference>
<keyword evidence="3" id="KW-0238">DNA-binding</keyword>
<keyword evidence="4" id="KW-0804">Transcription</keyword>
<dbReference type="PANTHER" id="PTHR47425:SF2">
    <property type="entry name" value="FARB-RELATED"/>
    <property type="match status" value="1"/>
</dbReference>
<dbReference type="SUPFAM" id="SSF57701">
    <property type="entry name" value="Zn2/Cys6 DNA-binding domain"/>
    <property type="match status" value="1"/>
</dbReference>
<keyword evidence="1" id="KW-0479">Metal-binding</keyword>